<comment type="caution">
    <text evidence="1">Lacks conserved residue(s) required for the propagation of feature annotation.</text>
</comment>
<accession>A0ABV1SM59</accession>
<dbReference type="InterPro" id="IPR001789">
    <property type="entry name" value="Sig_transdc_resp-reg_receiver"/>
</dbReference>
<name>A0ABV1SM59_9RHOB</name>
<keyword evidence="4" id="KW-1185">Reference proteome</keyword>
<dbReference type="Proteomes" id="UP001438953">
    <property type="component" value="Unassembled WGS sequence"/>
</dbReference>
<dbReference type="Gene3D" id="3.40.50.2300">
    <property type="match status" value="1"/>
</dbReference>
<evidence type="ECO:0000259" key="2">
    <source>
        <dbReference type="PROSITE" id="PS50110"/>
    </source>
</evidence>
<protein>
    <recommendedName>
        <fullName evidence="2">Response regulatory domain-containing protein</fullName>
    </recommendedName>
</protein>
<dbReference type="InterPro" id="IPR011006">
    <property type="entry name" value="CheY-like_superfamily"/>
</dbReference>
<proteinExistence type="predicted"/>
<dbReference type="SUPFAM" id="SSF52172">
    <property type="entry name" value="CheY-like"/>
    <property type="match status" value="1"/>
</dbReference>
<comment type="caution">
    <text evidence="3">The sequence shown here is derived from an EMBL/GenBank/DDBJ whole genome shotgun (WGS) entry which is preliminary data.</text>
</comment>
<dbReference type="RefSeq" id="WP_350939280.1">
    <property type="nucleotide sequence ID" value="NZ_JAYWLC010000042.1"/>
</dbReference>
<reference evidence="3 4" key="1">
    <citation type="submission" date="2024-01" db="EMBL/GenBank/DDBJ databases">
        <authorList>
            <person name="Deng Y."/>
            <person name="Su J."/>
        </authorList>
    </citation>
    <scope>NUCLEOTIDE SEQUENCE [LARGE SCALE GENOMIC DNA]</scope>
    <source>
        <strain evidence="3 4">CPCC 100088</strain>
    </source>
</reference>
<gene>
    <name evidence="3" type="ORF">VSX56_19780</name>
</gene>
<dbReference type="PROSITE" id="PS50110">
    <property type="entry name" value="RESPONSE_REGULATORY"/>
    <property type="match status" value="1"/>
</dbReference>
<dbReference type="EMBL" id="JAYWLC010000042">
    <property type="protein sequence ID" value="MER5173996.1"/>
    <property type="molecule type" value="Genomic_DNA"/>
</dbReference>
<sequence>MNKLKTKVKSGDLRVLIADPDNAFRGSLLDSLQAHSWNATGCSDGQSVVKLLEEEPGSYLLYLCLDMPDAGSAACLDHLSRLQVDLHLRFLTNGPCADSIAARMMAEARDLKVRRTIYKPISPNDFQRIVASDAQEYAGK</sequence>
<evidence type="ECO:0000313" key="3">
    <source>
        <dbReference type="EMBL" id="MER5173996.1"/>
    </source>
</evidence>
<evidence type="ECO:0000256" key="1">
    <source>
        <dbReference type="PROSITE-ProRule" id="PRU00169"/>
    </source>
</evidence>
<evidence type="ECO:0000313" key="4">
    <source>
        <dbReference type="Proteomes" id="UP001438953"/>
    </source>
</evidence>
<feature type="domain" description="Response regulatory" evidence="2">
    <location>
        <begin position="14"/>
        <end position="134"/>
    </location>
</feature>
<organism evidence="3 4">
    <name type="scientific">Thioclava kandeliae</name>
    <dbReference type="NCBI Taxonomy" id="3070818"/>
    <lineage>
        <taxon>Bacteria</taxon>
        <taxon>Pseudomonadati</taxon>
        <taxon>Pseudomonadota</taxon>
        <taxon>Alphaproteobacteria</taxon>
        <taxon>Rhodobacterales</taxon>
        <taxon>Paracoccaceae</taxon>
        <taxon>Thioclava</taxon>
    </lineage>
</organism>
<reference evidence="3 4" key="2">
    <citation type="submission" date="2024-06" db="EMBL/GenBank/DDBJ databases">
        <title>Thioclava kandeliae sp. nov. from a rhizosphere soil sample of Kandelia candel in a mangrove.</title>
        <authorList>
            <person name="Mu T."/>
        </authorList>
    </citation>
    <scope>NUCLEOTIDE SEQUENCE [LARGE SCALE GENOMIC DNA]</scope>
    <source>
        <strain evidence="3 4">CPCC 100088</strain>
    </source>
</reference>